<gene>
    <name evidence="1" type="ORF">PHET_11392</name>
</gene>
<dbReference type="Proteomes" id="UP000748531">
    <property type="component" value="Unassembled WGS sequence"/>
</dbReference>
<keyword evidence="2" id="KW-1185">Reference proteome</keyword>
<dbReference type="OrthoDB" id="6235832at2759"/>
<evidence type="ECO:0000313" key="1">
    <source>
        <dbReference type="EMBL" id="KAF5396032.1"/>
    </source>
</evidence>
<reference evidence="1" key="1">
    <citation type="submission" date="2019-05" db="EMBL/GenBank/DDBJ databases">
        <title>Annotation for the trematode Paragonimus heterotremus.</title>
        <authorList>
            <person name="Choi Y.-J."/>
        </authorList>
    </citation>
    <scope>NUCLEOTIDE SEQUENCE</scope>
    <source>
        <strain evidence="1">LC</strain>
    </source>
</reference>
<dbReference type="EMBL" id="LUCH01009415">
    <property type="protein sequence ID" value="KAF5396032.1"/>
    <property type="molecule type" value="Genomic_DNA"/>
</dbReference>
<proteinExistence type="predicted"/>
<dbReference type="AlphaFoldDB" id="A0A8J4SL10"/>
<name>A0A8J4SL10_9TREM</name>
<organism evidence="1 2">
    <name type="scientific">Paragonimus heterotremus</name>
    <dbReference type="NCBI Taxonomy" id="100268"/>
    <lineage>
        <taxon>Eukaryota</taxon>
        <taxon>Metazoa</taxon>
        <taxon>Spiralia</taxon>
        <taxon>Lophotrochozoa</taxon>
        <taxon>Platyhelminthes</taxon>
        <taxon>Trematoda</taxon>
        <taxon>Digenea</taxon>
        <taxon>Plagiorchiida</taxon>
        <taxon>Troglotremata</taxon>
        <taxon>Troglotrematidae</taxon>
        <taxon>Paragonimus</taxon>
    </lineage>
</organism>
<comment type="caution">
    <text evidence="1">The sequence shown here is derived from an EMBL/GenBank/DDBJ whole genome shotgun (WGS) entry which is preliminary data.</text>
</comment>
<accession>A0A8J4SL10</accession>
<evidence type="ECO:0000313" key="2">
    <source>
        <dbReference type="Proteomes" id="UP000748531"/>
    </source>
</evidence>
<dbReference type="PROSITE" id="PS51257">
    <property type="entry name" value="PROKAR_LIPOPROTEIN"/>
    <property type="match status" value="1"/>
</dbReference>
<protein>
    <submittedName>
        <fullName evidence="1">Uncharacterized protein</fullName>
    </submittedName>
</protein>
<sequence length="226" mass="25297">MFKFFRLATGKVLCSFSPRLLFSGCTLVSACSVTVGVLCVRAESSGTPLSNTSAPLSSSTPVSKVFARCVQWQLDASLCLVHQLLREYESDLNQLLHLVDVYAKLLDSFGPSSDPNLDDQLVVTRSMWSELVHQLDEVELTVQSGLNTLRSSLETCFMCECLIDRDVLVVSEEDLPGRNLSAQCSSTLHHAESEFTRLRQLRKQTMERWHLLLSEHITECKTQLTP</sequence>